<name>A0A401YN92_9ACTN</name>
<gene>
    <name evidence="2" type="ORF">EHYA_03745</name>
</gene>
<dbReference type="OrthoDB" id="4350553at2"/>
<keyword evidence="3" id="KW-1185">Reference proteome</keyword>
<comment type="similarity">
    <text evidence="1">Belongs to the short-chain dehydrogenases/reductases (SDR) family.</text>
</comment>
<dbReference type="InterPro" id="IPR050259">
    <property type="entry name" value="SDR"/>
</dbReference>
<dbReference type="PANTHER" id="PTHR42879:SF2">
    <property type="entry name" value="3-OXOACYL-[ACYL-CARRIER-PROTEIN] REDUCTASE FABG"/>
    <property type="match status" value="1"/>
</dbReference>
<dbReference type="AlphaFoldDB" id="A0A401YN92"/>
<comment type="caution">
    <text evidence="2">The sequence shown here is derived from an EMBL/GenBank/DDBJ whole genome shotgun (WGS) entry which is preliminary data.</text>
</comment>
<dbReference type="EMBL" id="BIFH01000019">
    <property type="protein sequence ID" value="GCD96061.1"/>
    <property type="molecule type" value="Genomic_DNA"/>
</dbReference>
<dbReference type="InterPro" id="IPR002347">
    <property type="entry name" value="SDR_fam"/>
</dbReference>
<dbReference type="PANTHER" id="PTHR42879">
    <property type="entry name" value="3-OXOACYL-(ACYL-CARRIER-PROTEIN) REDUCTASE"/>
    <property type="match status" value="1"/>
</dbReference>
<dbReference type="Proteomes" id="UP000286931">
    <property type="component" value="Unassembled WGS sequence"/>
</dbReference>
<dbReference type="InterPro" id="IPR036291">
    <property type="entry name" value="NAD(P)-bd_dom_sf"/>
</dbReference>
<dbReference type="SUPFAM" id="SSF51735">
    <property type="entry name" value="NAD(P)-binding Rossmann-fold domains"/>
    <property type="match status" value="1"/>
</dbReference>
<proteinExistence type="inferred from homology"/>
<dbReference type="RefSeq" id="WP_126638142.1">
    <property type="nucleotide sequence ID" value="NZ_BIFH01000019.1"/>
</dbReference>
<organism evidence="2 3">
    <name type="scientific">Embleya hyalina</name>
    <dbReference type="NCBI Taxonomy" id="516124"/>
    <lineage>
        <taxon>Bacteria</taxon>
        <taxon>Bacillati</taxon>
        <taxon>Actinomycetota</taxon>
        <taxon>Actinomycetes</taxon>
        <taxon>Kitasatosporales</taxon>
        <taxon>Streptomycetaceae</taxon>
        <taxon>Embleya</taxon>
    </lineage>
</organism>
<evidence type="ECO:0000313" key="3">
    <source>
        <dbReference type="Proteomes" id="UP000286931"/>
    </source>
</evidence>
<evidence type="ECO:0000256" key="1">
    <source>
        <dbReference type="ARBA" id="ARBA00006484"/>
    </source>
</evidence>
<dbReference type="Gene3D" id="3.40.50.720">
    <property type="entry name" value="NAD(P)-binding Rossmann-like Domain"/>
    <property type="match status" value="1"/>
</dbReference>
<protein>
    <submittedName>
        <fullName evidence="2">3-oxoacyl-ACP reductase</fullName>
    </submittedName>
</protein>
<sequence>MRSLSNHAVLVGLPTEVGRAATRVLGARGLRVTWPAVDADGPAPDLFVIGTTEPGPAADFADTDPVTWWAAVERRLCTLFALAQGAGRDLAATGGGRIVFVLDARGLAGEAGATVDATVGSAAIALTKTLARELGPVGVAVNAVAVAAPPRDGFAEPTPHDVAQTIAFLGDARLPSLTGQILPCTGGTIRTRA</sequence>
<dbReference type="Pfam" id="PF13561">
    <property type="entry name" value="adh_short_C2"/>
    <property type="match status" value="1"/>
</dbReference>
<accession>A0A401YN92</accession>
<reference evidence="2 3" key="1">
    <citation type="submission" date="2018-12" db="EMBL/GenBank/DDBJ databases">
        <title>Draft genome sequence of Embleya hyalina NBRC 13850T.</title>
        <authorList>
            <person name="Komaki H."/>
            <person name="Hosoyama A."/>
            <person name="Kimura A."/>
            <person name="Ichikawa N."/>
            <person name="Tamura T."/>
        </authorList>
    </citation>
    <scope>NUCLEOTIDE SEQUENCE [LARGE SCALE GENOMIC DNA]</scope>
    <source>
        <strain evidence="2 3">NBRC 13850</strain>
    </source>
</reference>
<evidence type="ECO:0000313" key="2">
    <source>
        <dbReference type="EMBL" id="GCD96061.1"/>
    </source>
</evidence>